<feature type="compositionally biased region" description="Basic and acidic residues" evidence="1">
    <location>
        <begin position="209"/>
        <end position="223"/>
    </location>
</feature>
<dbReference type="PROSITE" id="PS51184">
    <property type="entry name" value="JMJC"/>
    <property type="match status" value="1"/>
</dbReference>
<evidence type="ECO:0000259" key="2">
    <source>
        <dbReference type="PROSITE" id="PS51184"/>
    </source>
</evidence>
<proteinExistence type="predicted"/>
<feature type="compositionally biased region" description="Polar residues" evidence="1">
    <location>
        <begin position="228"/>
        <end position="238"/>
    </location>
</feature>
<comment type="caution">
    <text evidence="3">The sequence shown here is derived from an EMBL/GenBank/DDBJ whole genome shotgun (WGS) entry which is preliminary data.</text>
</comment>
<feature type="region of interest" description="Disordered" evidence="1">
    <location>
        <begin position="860"/>
        <end position="922"/>
    </location>
</feature>
<sequence>MDHPSLMSAAQKGAEALHPSPQTRGGAPDIEMVDGTTPRSDNPVAHTSGAEHVTNGPPAIYHARIDKLEAEMTKRLNDLKEENCQLTDKWMNEIRVAEINDEADTTNDETGSVNDAQGQVRTSRSPAVPGKQRPQKRRGSSISASKVKVMIREFEGRQGSIDSLSRYFVAEVASLRKASAAPAFGAPRLSSTAAAGRNSQLLPDSQLPSDDKPLRQPEADTRDPPASQPQTATPGDSQKTFTLTLNEMGKNLTENLQRFAQDEAFTGIININDPAGILDVSWEGLIDKLQQRQARETDTTEVRYQYGRGDEEGSDVFDDAGEGWCNLFINKNMSTLKMPKYPQDVQRPSPAQASKFLDDLVDKLPDKPCTYYVGGSIDSQLANLVDSGNQLADYNKTLPGISSVYCHLGDASSGTALHHEDAAFWSCNLTLVGFKLWILIDEKDNDKLHKFLKWHWVQPPKESTSQLCDQWARHLCLVFGPKRLTKEQIGHSVLVTGPKQMIVTRPGQYHLVINYCSSFAISTNFLLPDEPLFPETISTCRDCGLYRLEDPANHLVDAGGAEANKASRTQTTLKPTPKKPPAKPRGAKIHGNKIQGTSGAMTRSQGGIRSVVKELKRLDPKVRIAAKDAAADLNTFRLANIIRTRLAVKQFVSLVEQWRHQGEPQQSMPEGEETQFQVLTRRLQTIDRATQSAHLGQLQVRAGEFYLAWELAKHRETEGRERSSSALCEDIYTSLGWKKSRFETHRDHGNKWLALCDKGIVPRSYRPGLICYIFFGKRFNKFKVSHTDYLGPKPNKKADTKSFARMLRGSYINAICKAGEAFLAALEGSREVKFQFEVETNTDWDNIDEDEVKRLLCQVGEKDEDEDMSDGSDLTDLTDFDPNQFPEGEGDDEFDEYNEEDEDHEEDEDDEDDDESMYDPDE</sequence>
<evidence type="ECO:0000313" key="3">
    <source>
        <dbReference type="EMBL" id="RMJ19139.1"/>
    </source>
</evidence>
<reference evidence="3 4" key="1">
    <citation type="submission" date="2017-06" db="EMBL/GenBank/DDBJ databases">
        <title>Comparative genomic analysis of Ambrosia Fusariam Clade fungi.</title>
        <authorList>
            <person name="Stajich J.E."/>
            <person name="Carrillo J."/>
            <person name="Kijimoto T."/>
            <person name="Eskalen A."/>
            <person name="O'Donnell K."/>
            <person name="Kasson M."/>
        </authorList>
    </citation>
    <scope>NUCLEOTIDE SEQUENCE [LARGE SCALE GENOMIC DNA]</scope>
    <source>
        <strain evidence="3">UCR3666</strain>
    </source>
</reference>
<gene>
    <name evidence="3" type="ORF">CDV36_001205</name>
</gene>
<feature type="compositionally biased region" description="Polar residues" evidence="1">
    <location>
        <begin position="192"/>
        <end position="208"/>
    </location>
</feature>
<dbReference type="EMBL" id="NKUJ01000011">
    <property type="protein sequence ID" value="RMJ19139.1"/>
    <property type="molecule type" value="Genomic_DNA"/>
</dbReference>
<feature type="region of interest" description="Disordered" evidence="1">
    <location>
        <begin position="1"/>
        <end position="58"/>
    </location>
</feature>
<evidence type="ECO:0000313" key="4">
    <source>
        <dbReference type="Proteomes" id="UP000277212"/>
    </source>
</evidence>
<protein>
    <recommendedName>
        <fullName evidence="2">JmjC domain-containing protein</fullName>
    </recommendedName>
</protein>
<dbReference type="Proteomes" id="UP000277212">
    <property type="component" value="Unassembled WGS sequence"/>
</dbReference>
<organism evidence="3 4">
    <name type="scientific">Fusarium kuroshium</name>
    <dbReference type="NCBI Taxonomy" id="2010991"/>
    <lineage>
        <taxon>Eukaryota</taxon>
        <taxon>Fungi</taxon>
        <taxon>Dikarya</taxon>
        <taxon>Ascomycota</taxon>
        <taxon>Pezizomycotina</taxon>
        <taxon>Sordariomycetes</taxon>
        <taxon>Hypocreomycetidae</taxon>
        <taxon>Hypocreales</taxon>
        <taxon>Nectriaceae</taxon>
        <taxon>Fusarium</taxon>
        <taxon>Fusarium solani species complex</taxon>
    </lineage>
</organism>
<feature type="domain" description="JmjC" evidence="2">
    <location>
        <begin position="353"/>
        <end position="542"/>
    </location>
</feature>
<name>A0A3M2SNN3_9HYPO</name>
<dbReference type="OrthoDB" id="5153694at2759"/>
<feature type="compositionally biased region" description="Basic residues" evidence="1">
    <location>
        <begin position="576"/>
        <end position="591"/>
    </location>
</feature>
<dbReference type="SMART" id="SM00558">
    <property type="entry name" value="JmjC"/>
    <property type="match status" value="1"/>
</dbReference>
<feature type="compositionally biased region" description="Polar residues" evidence="1">
    <location>
        <begin position="594"/>
        <end position="606"/>
    </location>
</feature>
<dbReference type="SUPFAM" id="SSF51197">
    <property type="entry name" value="Clavaminate synthase-like"/>
    <property type="match status" value="1"/>
</dbReference>
<dbReference type="AlphaFoldDB" id="A0A3M2SNN3"/>
<dbReference type="InterPro" id="IPR003347">
    <property type="entry name" value="JmjC_dom"/>
</dbReference>
<dbReference type="Gene3D" id="2.60.120.650">
    <property type="entry name" value="Cupin"/>
    <property type="match status" value="1"/>
</dbReference>
<dbReference type="STRING" id="2010991.A0A3M2SNN3"/>
<keyword evidence="4" id="KW-1185">Reference proteome</keyword>
<accession>A0A3M2SNN3</accession>
<feature type="region of interest" description="Disordered" evidence="1">
    <location>
        <begin position="561"/>
        <end position="606"/>
    </location>
</feature>
<evidence type="ECO:0000256" key="1">
    <source>
        <dbReference type="SAM" id="MobiDB-lite"/>
    </source>
</evidence>
<feature type="region of interest" description="Disordered" evidence="1">
    <location>
        <begin position="192"/>
        <end position="238"/>
    </location>
</feature>
<dbReference type="Pfam" id="PF02373">
    <property type="entry name" value="JmjC"/>
    <property type="match status" value="1"/>
</dbReference>
<feature type="region of interest" description="Disordered" evidence="1">
    <location>
        <begin position="100"/>
        <end position="144"/>
    </location>
</feature>
<feature type="compositionally biased region" description="Acidic residues" evidence="1">
    <location>
        <begin position="888"/>
        <end position="922"/>
    </location>
</feature>
<feature type="compositionally biased region" description="Polar residues" evidence="1">
    <location>
        <begin position="108"/>
        <end position="125"/>
    </location>
</feature>